<keyword evidence="9" id="KW-0472">Membrane</keyword>
<sequence>MGNLHMLGALPHRTLQKLAKIHGPIMYLKLGHVPAIIVSSPQVAESFLKTHDAVCASRPKIQASDYIVYGSKGLVISPYGSYWRNARKFCTLELLSTKKIDSFAEMRKEEVGVLVQSIKESAMVKEVVDVSEKVAALVEDMMYRMILGRSKDERFDLKGTIQESVALTGAFNLADYLPFLSPFDLQGLTRGLKAIGKEIDKILEAIISDHEQENTSGKHETHNRDFVDTTLSLMKKTSNTHDELSFLMDRSNVKAILLDMIAASIDTSHTVIEWTLSELIRHPKVMKKLQEELKKVLGTDRMVEEIDLQKLQYLDAVIKESLRLHPVATLVSRESLEDIVINGYNIPKNSRIFLNNWAIGRDSNVWSENAEEFIPERFIGSNLDYRGKHFQFIPFGSGRRGCPGSYLGMINIRYVVAQLVHCFDWKLPNDMCVDELDMSEKFGMTAPRAKLLFAVPSYRLHG</sequence>
<dbReference type="EMBL" id="MN168779">
    <property type="protein sequence ID" value="QNS29933.1"/>
    <property type="molecule type" value="mRNA"/>
</dbReference>
<dbReference type="CDD" id="cd11072">
    <property type="entry name" value="CYP71-like"/>
    <property type="match status" value="1"/>
</dbReference>
<feature type="binding site" description="axial binding residue" evidence="10">
    <location>
        <position position="402"/>
    </location>
    <ligand>
        <name>heme</name>
        <dbReference type="ChEBI" id="CHEBI:30413"/>
    </ligand>
    <ligandPart>
        <name>Fe</name>
        <dbReference type="ChEBI" id="CHEBI:18248"/>
    </ligandPart>
</feature>
<comment type="cofactor">
    <cofactor evidence="1 10">
        <name>heme</name>
        <dbReference type="ChEBI" id="CHEBI:30413"/>
    </cofactor>
</comment>
<name>A0A7L7RB33_NOTNI</name>
<protein>
    <submittedName>
        <fullName evidence="12">Cytochrome P450</fullName>
    </submittedName>
</protein>
<dbReference type="GO" id="GO:0005506">
    <property type="term" value="F:iron ion binding"/>
    <property type="evidence" value="ECO:0007669"/>
    <property type="project" value="InterPro"/>
</dbReference>
<dbReference type="Gene3D" id="1.10.630.10">
    <property type="entry name" value="Cytochrome P450"/>
    <property type="match status" value="1"/>
</dbReference>
<dbReference type="PANTHER" id="PTHR47943">
    <property type="entry name" value="CYTOCHROME P450 93A3-LIKE"/>
    <property type="match status" value="1"/>
</dbReference>
<reference evidence="12" key="1">
    <citation type="journal article" date="2020" name="Genome">
        <title>Transcriptome-wide identification and characterization of cytochrome P450s from Nothapodytes nimmoniana and their phylogenomic analysis revealed candidate cytochrome P450s involved in camptothecin biosynthetic pathway.</title>
        <authorList>
            <person name="Godbole R.C."/>
            <person name="Pable A.A."/>
            <person name="Barvkar V.T."/>
        </authorList>
    </citation>
    <scope>NUCLEOTIDE SEQUENCE</scope>
</reference>
<dbReference type="FunFam" id="1.10.630.10:FF:000011">
    <property type="entry name" value="Cytochrome P450 83B1"/>
    <property type="match status" value="1"/>
</dbReference>
<evidence type="ECO:0000256" key="3">
    <source>
        <dbReference type="ARBA" id="ARBA00010617"/>
    </source>
</evidence>
<keyword evidence="7 10" id="KW-0408">Iron</keyword>
<dbReference type="GO" id="GO:0020037">
    <property type="term" value="F:heme binding"/>
    <property type="evidence" value="ECO:0007669"/>
    <property type="project" value="InterPro"/>
</dbReference>
<evidence type="ECO:0000256" key="1">
    <source>
        <dbReference type="ARBA" id="ARBA00001971"/>
    </source>
</evidence>
<dbReference type="AlphaFoldDB" id="A0A7L7RB33"/>
<dbReference type="SUPFAM" id="SSF48264">
    <property type="entry name" value="Cytochrome P450"/>
    <property type="match status" value="1"/>
</dbReference>
<dbReference type="InterPro" id="IPR017972">
    <property type="entry name" value="Cyt_P450_CS"/>
</dbReference>
<dbReference type="GO" id="GO:0016705">
    <property type="term" value="F:oxidoreductase activity, acting on paired donors, with incorporation or reduction of molecular oxygen"/>
    <property type="evidence" value="ECO:0007669"/>
    <property type="project" value="InterPro"/>
</dbReference>
<comment type="similarity">
    <text evidence="3 11">Belongs to the cytochrome P450 family.</text>
</comment>
<gene>
    <name evidence="12" type="primary">CYP736A248</name>
</gene>
<evidence type="ECO:0000256" key="8">
    <source>
        <dbReference type="ARBA" id="ARBA00023033"/>
    </source>
</evidence>
<evidence type="ECO:0000313" key="12">
    <source>
        <dbReference type="EMBL" id="QNS29933.1"/>
    </source>
</evidence>
<accession>A0A7L7RB33</accession>
<organism evidence="12">
    <name type="scientific">Nothapodytes nimmoniana</name>
    <name type="common">Nothapodytes foetida</name>
    <dbReference type="NCBI Taxonomy" id="159386"/>
    <lineage>
        <taxon>Eukaryota</taxon>
        <taxon>Viridiplantae</taxon>
        <taxon>Streptophyta</taxon>
        <taxon>Embryophyta</taxon>
        <taxon>Tracheophyta</taxon>
        <taxon>Spermatophyta</taxon>
        <taxon>Magnoliopsida</taxon>
        <taxon>eudicotyledons</taxon>
        <taxon>Gunneridae</taxon>
        <taxon>Pentapetalae</taxon>
        <taxon>asterids</taxon>
        <taxon>lamiids</taxon>
        <taxon>Icacinales</taxon>
        <taxon>Icacinaceae</taxon>
        <taxon>Nothapodytes</taxon>
    </lineage>
</organism>
<dbReference type="Pfam" id="PF00067">
    <property type="entry name" value="p450"/>
    <property type="match status" value="1"/>
</dbReference>
<dbReference type="PANTHER" id="PTHR47943:SF9">
    <property type="entry name" value="CYTOCHROME P450"/>
    <property type="match status" value="1"/>
</dbReference>
<dbReference type="PRINTS" id="PR00463">
    <property type="entry name" value="EP450I"/>
</dbReference>
<dbReference type="PROSITE" id="PS00086">
    <property type="entry name" value="CYTOCHROME_P450"/>
    <property type="match status" value="1"/>
</dbReference>
<keyword evidence="4 10" id="KW-0349">Heme</keyword>
<dbReference type="InterPro" id="IPR001128">
    <property type="entry name" value="Cyt_P450"/>
</dbReference>
<dbReference type="GO" id="GO:0004497">
    <property type="term" value="F:monooxygenase activity"/>
    <property type="evidence" value="ECO:0007669"/>
    <property type="project" value="UniProtKB-KW"/>
</dbReference>
<evidence type="ECO:0000256" key="6">
    <source>
        <dbReference type="ARBA" id="ARBA00023002"/>
    </source>
</evidence>
<comment type="subcellular location">
    <subcellularLocation>
        <location evidence="2">Membrane</location>
    </subcellularLocation>
</comment>
<evidence type="ECO:0000256" key="9">
    <source>
        <dbReference type="ARBA" id="ARBA00023136"/>
    </source>
</evidence>
<keyword evidence="6 11" id="KW-0560">Oxidoreductase</keyword>
<dbReference type="PRINTS" id="PR00385">
    <property type="entry name" value="P450"/>
</dbReference>
<evidence type="ECO:0000256" key="10">
    <source>
        <dbReference type="PIRSR" id="PIRSR602401-1"/>
    </source>
</evidence>
<dbReference type="GO" id="GO:0016020">
    <property type="term" value="C:membrane"/>
    <property type="evidence" value="ECO:0007669"/>
    <property type="project" value="UniProtKB-SubCell"/>
</dbReference>
<keyword evidence="8 11" id="KW-0503">Monooxygenase</keyword>
<evidence type="ECO:0000256" key="5">
    <source>
        <dbReference type="ARBA" id="ARBA00022723"/>
    </source>
</evidence>
<evidence type="ECO:0000256" key="2">
    <source>
        <dbReference type="ARBA" id="ARBA00004370"/>
    </source>
</evidence>
<dbReference type="InterPro" id="IPR002401">
    <property type="entry name" value="Cyt_P450_E_grp-I"/>
</dbReference>
<keyword evidence="5 10" id="KW-0479">Metal-binding</keyword>
<dbReference type="InterPro" id="IPR036396">
    <property type="entry name" value="Cyt_P450_sf"/>
</dbReference>
<evidence type="ECO:0000256" key="7">
    <source>
        <dbReference type="ARBA" id="ARBA00023004"/>
    </source>
</evidence>
<proteinExistence type="evidence at transcript level"/>
<evidence type="ECO:0000256" key="11">
    <source>
        <dbReference type="RuleBase" id="RU000461"/>
    </source>
</evidence>
<evidence type="ECO:0000256" key="4">
    <source>
        <dbReference type="ARBA" id="ARBA00022617"/>
    </source>
</evidence>